<reference evidence="3" key="1">
    <citation type="submission" date="2022-11" db="UniProtKB">
        <authorList>
            <consortium name="WormBaseParasite"/>
        </authorList>
    </citation>
    <scope>IDENTIFICATION</scope>
</reference>
<feature type="transmembrane region" description="Helical" evidence="1">
    <location>
        <begin position="226"/>
        <end position="244"/>
    </location>
</feature>
<proteinExistence type="predicted"/>
<keyword evidence="1" id="KW-0472">Membrane</keyword>
<feature type="transmembrane region" description="Helical" evidence="1">
    <location>
        <begin position="388"/>
        <end position="406"/>
    </location>
</feature>
<sequence length="436" mass="49955">MSPIAINPAEMANDAVKIFTKTVDVLNDRPFSKSTSALFYILSIAGLRTYSLPKLRLKNTPDDEIPQCCKTFYSKMSFIGVPFAVFFFFVIFATTIYSINEVFCWYWHCGFLSAATATYIQKIINGICALLNILVPFILCWRFHEMLHKMDSVSKRKVPRLVGTACVAVLIALIVILVFTLYGITTTFLVQNNIWKMNYFQSYQAFLPLANTIMTSITLPLTWLPVGLYVLLCLHLIICFNWAYKDLLKCDLTEEQLVYGHEKYLKAITLTNLVDSVYAYVVFYEVTLTTLNTMFGIYGIIKLFPHSPSALFTSEYFGQVILCLLIILFYIIPPIIVYETATKARFYITSAQSESNEMKRIKDDFLLLLKDRDWPLSYGHFIVLERNFLLTMIGLVVSALIIWIEFGKDASFECALFNELQKNNTNSLTMLHCPTI</sequence>
<evidence type="ECO:0000313" key="2">
    <source>
        <dbReference type="Proteomes" id="UP000887540"/>
    </source>
</evidence>
<keyword evidence="2" id="KW-1185">Reference proteome</keyword>
<feature type="transmembrane region" description="Helical" evidence="1">
    <location>
        <begin position="76"/>
        <end position="99"/>
    </location>
</feature>
<dbReference type="Proteomes" id="UP000887540">
    <property type="component" value="Unplaced"/>
</dbReference>
<feature type="transmembrane region" description="Helical" evidence="1">
    <location>
        <begin position="161"/>
        <end position="182"/>
    </location>
</feature>
<protein>
    <submittedName>
        <fullName evidence="3">Gustatory receptor</fullName>
    </submittedName>
</protein>
<dbReference type="WBParaSite" id="ACRNAN_Path_1127.g4357.t2">
    <property type="protein sequence ID" value="ACRNAN_Path_1127.g4357.t2"/>
    <property type="gene ID" value="ACRNAN_Path_1127.g4357"/>
</dbReference>
<evidence type="ECO:0000313" key="3">
    <source>
        <dbReference type="WBParaSite" id="ACRNAN_Path_1127.g4357.t2"/>
    </source>
</evidence>
<feature type="transmembrane region" description="Helical" evidence="1">
    <location>
        <begin position="119"/>
        <end position="141"/>
    </location>
</feature>
<accession>A0A914BW79</accession>
<dbReference type="AlphaFoldDB" id="A0A914BW79"/>
<evidence type="ECO:0000256" key="1">
    <source>
        <dbReference type="SAM" id="Phobius"/>
    </source>
</evidence>
<organism evidence="2 3">
    <name type="scientific">Acrobeloides nanus</name>
    <dbReference type="NCBI Taxonomy" id="290746"/>
    <lineage>
        <taxon>Eukaryota</taxon>
        <taxon>Metazoa</taxon>
        <taxon>Ecdysozoa</taxon>
        <taxon>Nematoda</taxon>
        <taxon>Chromadorea</taxon>
        <taxon>Rhabditida</taxon>
        <taxon>Tylenchina</taxon>
        <taxon>Cephalobomorpha</taxon>
        <taxon>Cephaloboidea</taxon>
        <taxon>Cephalobidae</taxon>
        <taxon>Acrobeloides</taxon>
    </lineage>
</organism>
<keyword evidence="1" id="KW-0812">Transmembrane</keyword>
<feature type="transmembrane region" description="Helical" evidence="1">
    <location>
        <begin position="277"/>
        <end position="304"/>
    </location>
</feature>
<feature type="transmembrane region" description="Helical" evidence="1">
    <location>
        <begin position="316"/>
        <end position="337"/>
    </location>
</feature>
<keyword evidence="1" id="KW-1133">Transmembrane helix</keyword>
<name>A0A914BW79_9BILA</name>